<keyword evidence="9" id="KW-1185">Reference proteome</keyword>
<dbReference type="GO" id="GO:0046983">
    <property type="term" value="F:protein dimerization activity"/>
    <property type="evidence" value="ECO:0007669"/>
    <property type="project" value="InterPro"/>
</dbReference>
<name>A0A8K0GRH1_9ROSA</name>
<keyword evidence="5" id="KW-0175">Coiled coil</keyword>
<reference evidence="8" key="1">
    <citation type="submission" date="2020-03" db="EMBL/GenBank/DDBJ databases">
        <title>A high-quality chromosome-level genome assembly of a woody plant with both climbing and erect habits, Rhamnella rubrinervis.</title>
        <authorList>
            <person name="Lu Z."/>
            <person name="Yang Y."/>
            <person name="Zhu X."/>
            <person name="Sun Y."/>
        </authorList>
    </citation>
    <scope>NUCLEOTIDE SEQUENCE</scope>
    <source>
        <strain evidence="8">BYM</strain>
        <tissue evidence="8">Leaf</tissue>
    </source>
</reference>
<keyword evidence="4" id="KW-0539">Nucleus</keyword>
<feature type="region of interest" description="Disordered" evidence="6">
    <location>
        <begin position="450"/>
        <end position="474"/>
    </location>
</feature>
<dbReference type="SMART" id="SM00353">
    <property type="entry name" value="HLH"/>
    <property type="match status" value="1"/>
</dbReference>
<evidence type="ECO:0000256" key="3">
    <source>
        <dbReference type="ARBA" id="ARBA00023163"/>
    </source>
</evidence>
<dbReference type="GO" id="GO:0003700">
    <property type="term" value="F:DNA-binding transcription factor activity"/>
    <property type="evidence" value="ECO:0007669"/>
    <property type="project" value="TreeGrafter"/>
</dbReference>
<evidence type="ECO:0000256" key="2">
    <source>
        <dbReference type="ARBA" id="ARBA00023015"/>
    </source>
</evidence>
<dbReference type="InterPro" id="IPR025610">
    <property type="entry name" value="MYC/MYB_N"/>
</dbReference>
<dbReference type="InterPro" id="IPR036638">
    <property type="entry name" value="HLH_DNA-bd_sf"/>
</dbReference>
<feature type="region of interest" description="Disordered" evidence="6">
    <location>
        <begin position="298"/>
        <end position="331"/>
    </location>
</feature>
<keyword evidence="3" id="KW-0804">Transcription</keyword>
<dbReference type="EMBL" id="VOIH02000010">
    <property type="protein sequence ID" value="KAF3434726.1"/>
    <property type="molecule type" value="Genomic_DNA"/>
</dbReference>
<dbReference type="Pfam" id="PF00010">
    <property type="entry name" value="HLH"/>
    <property type="match status" value="1"/>
</dbReference>
<dbReference type="OrthoDB" id="1890947at2759"/>
<feature type="domain" description="BHLH" evidence="7">
    <location>
        <begin position="344"/>
        <end position="393"/>
    </location>
</feature>
<evidence type="ECO:0000256" key="5">
    <source>
        <dbReference type="SAM" id="Coils"/>
    </source>
</evidence>
<dbReference type="Pfam" id="PF22754">
    <property type="entry name" value="bHLH-TF_ACT-like_plant"/>
    <property type="match status" value="1"/>
</dbReference>
<proteinExistence type="predicted"/>
<gene>
    <name evidence="8" type="ORF">FNV43_RR21811</name>
</gene>
<dbReference type="PANTHER" id="PTHR31945">
    <property type="entry name" value="TRANSCRIPTION FACTOR SCREAM2-RELATED"/>
    <property type="match status" value="1"/>
</dbReference>
<evidence type="ECO:0000256" key="4">
    <source>
        <dbReference type="ARBA" id="ARBA00023242"/>
    </source>
</evidence>
<dbReference type="Proteomes" id="UP000796880">
    <property type="component" value="Unassembled WGS sequence"/>
</dbReference>
<evidence type="ECO:0000313" key="8">
    <source>
        <dbReference type="EMBL" id="KAF3434726.1"/>
    </source>
</evidence>
<dbReference type="InterPro" id="IPR011598">
    <property type="entry name" value="bHLH_dom"/>
</dbReference>
<accession>A0A8K0GRH1</accession>
<dbReference type="GO" id="GO:0043565">
    <property type="term" value="F:sequence-specific DNA binding"/>
    <property type="evidence" value="ECO:0007669"/>
    <property type="project" value="TreeGrafter"/>
</dbReference>
<feature type="coiled-coil region" evidence="5">
    <location>
        <begin position="383"/>
        <end position="410"/>
    </location>
</feature>
<dbReference type="InterPro" id="IPR054502">
    <property type="entry name" value="bHLH-TF_ACT-like_plant"/>
</dbReference>
<comment type="caution">
    <text evidence="8">The sequence shown here is derived from an EMBL/GenBank/DDBJ whole genome shotgun (WGS) entry which is preliminary data.</text>
</comment>
<dbReference type="Pfam" id="PF14215">
    <property type="entry name" value="bHLH-MYC_N"/>
    <property type="match status" value="1"/>
</dbReference>
<feature type="compositionally biased region" description="Basic and acidic residues" evidence="6">
    <location>
        <begin position="300"/>
        <end position="319"/>
    </location>
</feature>
<feature type="region of interest" description="Disordered" evidence="6">
    <location>
        <begin position="564"/>
        <end position="597"/>
    </location>
</feature>
<feature type="compositionally biased region" description="Polar residues" evidence="6">
    <location>
        <begin position="457"/>
        <end position="473"/>
    </location>
</feature>
<dbReference type="CDD" id="cd04873">
    <property type="entry name" value="ACT_UUR-ACR-like"/>
    <property type="match status" value="1"/>
</dbReference>
<dbReference type="InterPro" id="IPR051358">
    <property type="entry name" value="TF_AMS/ICE1/BHLH6-like"/>
</dbReference>
<dbReference type="AlphaFoldDB" id="A0A8K0GRH1"/>
<keyword evidence="2" id="KW-0805">Transcription regulation</keyword>
<evidence type="ECO:0000259" key="7">
    <source>
        <dbReference type="PROSITE" id="PS50888"/>
    </source>
</evidence>
<evidence type="ECO:0000256" key="6">
    <source>
        <dbReference type="SAM" id="MobiDB-lite"/>
    </source>
</evidence>
<dbReference type="Gene3D" id="4.10.280.10">
    <property type="entry name" value="Helix-loop-helix DNA-binding domain"/>
    <property type="match status" value="1"/>
</dbReference>
<organism evidence="8 9">
    <name type="scientific">Rhamnella rubrinervis</name>
    <dbReference type="NCBI Taxonomy" id="2594499"/>
    <lineage>
        <taxon>Eukaryota</taxon>
        <taxon>Viridiplantae</taxon>
        <taxon>Streptophyta</taxon>
        <taxon>Embryophyta</taxon>
        <taxon>Tracheophyta</taxon>
        <taxon>Spermatophyta</taxon>
        <taxon>Magnoliopsida</taxon>
        <taxon>eudicotyledons</taxon>
        <taxon>Gunneridae</taxon>
        <taxon>Pentapetalae</taxon>
        <taxon>rosids</taxon>
        <taxon>fabids</taxon>
        <taxon>Rosales</taxon>
        <taxon>Rhamnaceae</taxon>
        <taxon>rhamnoid group</taxon>
        <taxon>Rhamneae</taxon>
        <taxon>Rhamnella</taxon>
    </lineage>
</organism>
<dbReference type="GO" id="GO:0005634">
    <property type="term" value="C:nucleus"/>
    <property type="evidence" value="ECO:0007669"/>
    <property type="project" value="UniProtKB-SubCell"/>
</dbReference>
<evidence type="ECO:0000313" key="9">
    <source>
        <dbReference type="Proteomes" id="UP000796880"/>
    </source>
</evidence>
<comment type="subcellular location">
    <subcellularLocation>
        <location evidence="1">Nucleus</location>
    </subcellularLocation>
</comment>
<dbReference type="PROSITE" id="PS50888">
    <property type="entry name" value="BHLH"/>
    <property type="match status" value="1"/>
</dbReference>
<dbReference type="PANTHER" id="PTHR31945:SF11">
    <property type="entry name" value="TRANSCRIPTION FACTOR ABORTED MICROSPORES"/>
    <property type="match status" value="1"/>
</dbReference>
<protein>
    <recommendedName>
        <fullName evidence="7">BHLH domain-containing protein</fullName>
    </recommendedName>
</protein>
<sequence>MSTIMQNLMYRLRPFVGLKGWDYCAIWKLSEDQRFIESMNFCCAGNENTQNEGDQLQEPPFPVSQTRLCRDEISQHPRINSCDLLAQLPSSIPLDSGIYAETLISNQPIWLNFSDAIDSIVPKETAGTKVLIPLPGGLVELFSSKQISEDQNVMDYITSQFNMLVEQDSLSNASNMDHTIFTMNINPMTNESDQMDPNNSHLHPSLSPSTAFDNLHLPYDISVDRIRLSSSPMNFLQQFSYNPEDNTTRNDFLFECSHGSSHSNQRMGEFNSSGIQEMDEMQKSMMSDTPEMHVQYAGPVDEKEQEGNEKDPIKREGGRSDSFSDCSDQIDDEDDAKCRRRTAKGQCKNLEAERKRRKKLNERLYTLRSLVPNISKLDRASILGDAIKFVKELQKQAKELQEELGDHSENDGANNTGIGGNHNNTLSAILIHSGANLVPKPDHVRVPNELHLGASGIGNNSKQNQDSDAQQMEPQVEVAQIDGNEFFVTVTCEHKPGGFVRLMQALNYLGLEVTNANVTTFRTLVSNVFKVEQKKDNEIVQADHVRDSLLDLTRNRLRGCAEISKPAENGNGMDYQHQHHHHHSQHANSYHLHLPHV</sequence>
<dbReference type="SUPFAM" id="SSF47459">
    <property type="entry name" value="HLH, helix-loop-helix DNA-binding domain"/>
    <property type="match status" value="1"/>
</dbReference>
<dbReference type="CDD" id="cd11443">
    <property type="entry name" value="bHLH_AtAMS_like"/>
    <property type="match status" value="1"/>
</dbReference>
<evidence type="ECO:0000256" key="1">
    <source>
        <dbReference type="ARBA" id="ARBA00004123"/>
    </source>
</evidence>